<protein>
    <submittedName>
        <fullName evidence="1">PLATZ transcription factor family protein</fullName>
    </submittedName>
</protein>
<proteinExistence type="predicted"/>
<organism evidence="1 2">
    <name type="scientific">Melia azedarach</name>
    <name type="common">Chinaberry tree</name>
    <dbReference type="NCBI Taxonomy" id="155640"/>
    <lineage>
        <taxon>Eukaryota</taxon>
        <taxon>Viridiplantae</taxon>
        <taxon>Streptophyta</taxon>
        <taxon>Embryophyta</taxon>
        <taxon>Tracheophyta</taxon>
        <taxon>Spermatophyta</taxon>
        <taxon>Magnoliopsida</taxon>
        <taxon>eudicotyledons</taxon>
        <taxon>Gunneridae</taxon>
        <taxon>Pentapetalae</taxon>
        <taxon>rosids</taxon>
        <taxon>malvids</taxon>
        <taxon>Sapindales</taxon>
        <taxon>Meliaceae</taxon>
        <taxon>Melia</taxon>
    </lineage>
</organism>
<gene>
    <name evidence="1" type="ORF">OWV82_014993</name>
</gene>
<evidence type="ECO:0000313" key="1">
    <source>
        <dbReference type="EMBL" id="KAJ4712815.1"/>
    </source>
</evidence>
<sequence length="275" mass="31017">MTAIGLVTTLYNPLALQLLPPLSEPPMVGVNFSIPRWLQILLGEKFFTPCLVHESVKKNEKKIFCLDCCISICVHCFHSHRPHRLLQIRRYVYHDVIRLGDAQKLMNCSFVQPYTTNSEKVVFLHKRAMRTRPLKKSSSSNLCMKCHRSLQDSYLFCSVSCKIHHLLTSKNRINKEINNSLASLFDKARSLSLSDAGRGQMTSDHESPVSERTWSSDASGDSVVNCKTLACATSVNAESVKKKKRSVVSAPEASSRQRCSTINRRKSVPRRAPLN</sequence>
<comment type="caution">
    <text evidence="1">The sequence shown here is derived from an EMBL/GenBank/DDBJ whole genome shotgun (WGS) entry which is preliminary data.</text>
</comment>
<name>A0ACC1XRA0_MELAZ</name>
<dbReference type="Proteomes" id="UP001164539">
    <property type="component" value="Chromosome 8"/>
</dbReference>
<evidence type="ECO:0000313" key="2">
    <source>
        <dbReference type="Proteomes" id="UP001164539"/>
    </source>
</evidence>
<dbReference type="EMBL" id="CM051401">
    <property type="protein sequence ID" value="KAJ4712815.1"/>
    <property type="molecule type" value="Genomic_DNA"/>
</dbReference>
<keyword evidence="2" id="KW-1185">Reference proteome</keyword>
<accession>A0ACC1XRA0</accession>
<reference evidence="1 2" key="1">
    <citation type="journal article" date="2023" name="Science">
        <title>Complex scaffold remodeling in plant triterpene biosynthesis.</title>
        <authorList>
            <person name="De La Pena R."/>
            <person name="Hodgson H."/>
            <person name="Liu J.C."/>
            <person name="Stephenson M.J."/>
            <person name="Martin A.C."/>
            <person name="Owen C."/>
            <person name="Harkess A."/>
            <person name="Leebens-Mack J."/>
            <person name="Jimenez L.E."/>
            <person name="Osbourn A."/>
            <person name="Sattely E.S."/>
        </authorList>
    </citation>
    <scope>NUCLEOTIDE SEQUENCE [LARGE SCALE GENOMIC DNA]</scope>
    <source>
        <strain evidence="2">cv. JPN11</strain>
        <tissue evidence="1">Leaf</tissue>
    </source>
</reference>